<feature type="binding site" evidence="7">
    <location>
        <begin position="330"/>
        <end position="331"/>
    </location>
    <ligand>
        <name>ATP</name>
        <dbReference type="ChEBI" id="CHEBI:30616"/>
    </ligand>
</feature>
<dbReference type="Gene3D" id="2.60.200.20">
    <property type="match status" value="1"/>
</dbReference>
<keyword evidence="4" id="KW-0418">Kinase</keyword>
<dbReference type="InterPro" id="IPR017441">
    <property type="entry name" value="Protein_kinase_ATP_BS"/>
</dbReference>
<dbReference type="GO" id="GO:0004674">
    <property type="term" value="F:protein serine/threonine kinase activity"/>
    <property type="evidence" value="ECO:0007669"/>
    <property type="project" value="UniProtKB-KW"/>
</dbReference>
<feature type="region of interest" description="Disordered" evidence="10">
    <location>
        <begin position="1"/>
        <end position="31"/>
    </location>
</feature>
<dbReference type="InterPro" id="IPR008271">
    <property type="entry name" value="Ser/Thr_kinase_AS"/>
</dbReference>
<keyword evidence="3 7" id="KW-0547">Nucleotide-binding</keyword>
<organism evidence="13 14">
    <name type="scientific">Prymnesium parvum</name>
    <name type="common">Toxic golden alga</name>
    <dbReference type="NCBI Taxonomy" id="97485"/>
    <lineage>
        <taxon>Eukaryota</taxon>
        <taxon>Haptista</taxon>
        <taxon>Haptophyta</taxon>
        <taxon>Prymnesiophyceae</taxon>
        <taxon>Prymnesiales</taxon>
        <taxon>Prymnesiaceae</taxon>
        <taxon>Prymnesium</taxon>
    </lineage>
</organism>
<dbReference type="InterPro" id="IPR030616">
    <property type="entry name" value="Aur-like"/>
</dbReference>
<dbReference type="Gene3D" id="1.10.510.10">
    <property type="entry name" value="Transferase(Phosphotransferase) domain 1"/>
    <property type="match status" value="1"/>
</dbReference>
<dbReference type="PROSITE" id="PS50006">
    <property type="entry name" value="FHA_DOMAIN"/>
    <property type="match status" value="1"/>
</dbReference>
<accession>A0AB34JKL5</accession>
<feature type="cross-link" description="Glycyl lysine isopeptide (Lys-Gly) (interchain with G-Cter in SUMO2)" evidence="8">
    <location>
        <position position="328"/>
    </location>
</feature>
<dbReference type="AlphaFoldDB" id="A0AB34JKL5"/>
<proteinExistence type="predicted"/>
<keyword evidence="2" id="KW-0808">Transferase</keyword>
<dbReference type="SUPFAM" id="SSF56112">
    <property type="entry name" value="Protein kinase-like (PK-like)"/>
    <property type="match status" value="1"/>
</dbReference>
<dbReference type="SMART" id="SM00240">
    <property type="entry name" value="FHA"/>
    <property type="match status" value="1"/>
</dbReference>
<feature type="compositionally biased region" description="Polar residues" evidence="10">
    <location>
        <begin position="535"/>
        <end position="551"/>
    </location>
</feature>
<dbReference type="EMBL" id="JBGBPQ010000006">
    <property type="protein sequence ID" value="KAL1522585.1"/>
    <property type="molecule type" value="Genomic_DNA"/>
</dbReference>
<keyword evidence="5 7" id="KW-0067">ATP-binding</keyword>
<gene>
    <name evidence="13" type="ORF">AB1Y20_017570</name>
</gene>
<dbReference type="Pfam" id="PF00069">
    <property type="entry name" value="Pkinase"/>
    <property type="match status" value="1"/>
</dbReference>
<dbReference type="PROSITE" id="PS50011">
    <property type="entry name" value="PROTEIN_KINASE_DOM"/>
    <property type="match status" value="1"/>
</dbReference>
<feature type="domain" description="FHA" evidence="11">
    <location>
        <begin position="56"/>
        <end position="106"/>
    </location>
</feature>
<dbReference type="GO" id="GO:0005524">
    <property type="term" value="F:ATP binding"/>
    <property type="evidence" value="ECO:0007669"/>
    <property type="project" value="UniProtKB-UniRule"/>
</dbReference>
<evidence type="ECO:0000256" key="7">
    <source>
        <dbReference type="PIRSR" id="PIRSR630616-2"/>
    </source>
</evidence>
<evidence type="ECO:0000256" key="9">
    <source>
        <dbReference type="PROSITE-ProRule" id="PRU10141"/>
    </source>
</evidence>
<protein>
    <recommendedName>
        <fullName evidence="15">Non-specific serine/threonine protein kinase</fullName>
    </recommendedName>
</protein>
<feature type="active site" description="Proton acceptor" evidence="6">
    <location>
        <position position="326"/>
    </location>
</feature>
<feature type="region of interest" description="Disordered" evidence="10">
    <location>
        <begin position="579"/>
        <end position="606"/>
    </location>
</feature>
<dbReference type="InterPro" id="IPR008984">
    <property type="entry name" value="SMAD_FHA_dom_sf"/>
</dbReference>
<dbReference type="InterPro" id="IPR000253">
    <property type="entry name" value="FHA_dom"/>
</dbReference>
<feature type="domain" description="Protein kinase" evidence="12">
    <location>
        <begin position="197"/>
        <end position="479"/>
    </location>
</feature>
<feature type="compositionally biased region" description="Low complexity" evidence="10">
    <location>
        <begin position="489"/>
        <end position="499"/>
    </location>
</feature>
<evidence type="ECO:0000256" key="4">
    <source>
        <dbReference type="ARBA" id="ARBA00022777"/>
    </source>
</evidence>
<reference evidence="13 14" key="1">
    <citation type="journal article" date="2024" name="Science">
        <title>Giant polyketide synthase enzymes in the biosynthesis of giant marine polyether toxins.</title>
        <authorList>
            <person name="Fallon T.R."/>
            <person name="Shende V.V."/>
            <person name="Wierzbicki I.H."/>
            <person name="Pendleton A.L."/>
            <person name="Watervoot N.F."/>
            <person name="Auber R.P."/>
            <person name="Gonzalez D.J."/>
            <person name="Wisecaver J.H."/>
            <person name="Moore B.S."/>
        </authorList>
    </citation>
    <scope>NUCLEOTIDE SEQUENCE [LARGE SCALE GENOMIC DNA]</scope>
    <source>
        <strain evidence="13 14">12B1</strain>
    </source>
</reference>
<evidence type="ECO:0000256" key="6">
    <source>
        <dbReference type="PIRSR" id="PIRSR630616-1"/>
    </source>
</evidence>
<sequence>MVEAVPDGETAPATQVDDDTDEPLPAPAAPPISPWGFLIPMPPNKSPVISLNSAMVMFGKGKDATLRFDDPRISVTHCQLFRVPTNGNVHLLDLSRNGTFVNGVLVGKGGTKDLHSGDQISLIKSKPGEAVADSACTPGCVPRASHYPFLFQSGGPAQRPAPPRAAQPRLAPAAPQLLRGTSLYSPQQAADSSEREYEEICELGRGSFAVVKKVRHRKTGMLYALKAMDKRRLMKGGSARLQANQKEVLSEARILKSMSHPGIIKFHDIFETELELCLVMELVEGGELFDHLYNHGPFSERDARDIMHQLLQALHYLHSKHIVHRDLKPENILLQRGQSTTEDGAPAAPRIKIADFGLAKLVGTDKVTSTFCGTPQYFAPEVLESRNSHRGYDDACDMWSVGVLLYILLSGSPPFSEEKAQHGGLSIYEQIKEGISPSHFDGTAWAHISTGAKQLVRGLLVVDPRRRLSVEKALQHAWMRGVPVEDEASGASGARSESVAPDDIEECDSDDDRPSNYTPATGGGKKTKRQRVGPAQQQTRSVVPPLQTHSRQQNEQQLLQPPPPTQAAFKAPTLIHARLAPPPKSRVPPAMGGSTYAPLRFMGGGV</sequence>
<dbReference type="InterPro" id="IPR011009">
    <property type="entry name" value="Kinase-like_dom_sf"/>
</dbReference>
<comment type="caution">
    <text evidence="13">The sequence shown here is derived from an EMBL/GenBank/DDBJ whole genome shotgun (WGS) entry which is preliminary data.</text>
</comment>
<evidence type="ECO:0000256" key="10">
    <source>
        <dbReference type="SAM" id="MobiDB-lite"/>
    </source>
</evidence>
<evidence type="ECO:0008006" key="15">
    <source>
        <dbReference type="Google" id="ProtNLM"/>
    </source>
</evidence>
<dbReference type="PROSITE" id="PS00108">
    <property type="entry name" value="PROTEIN_KINASE_ST"/>
    <property type="match status" value="1"/>
</dbReference>
<evidence type="ECO:0000256" key="1">
    <source>
        <dbReference type="ARBA" id="ARBA00022527"/>
    </source>
</evidence>
<keyword evidence="1" id="KW-0723">Serine/threonine-protein kinase</keyword>
<evidence type="ECO:0000256" key="8">
    <source>
        <dbReference type="PIRSR" id="PIRSR630616-3"/>
    </source>
</evidence>
<keyword evidence="14" id="KW-1185">Reference proteome</keyword>
<evidence type="ECO:0000313" key="14">
    <source>
        <dbReference type="Proteomes" id="UP001515480"/>
    </source>
</evidence>
<dbReference type="PROSITE" id="PS00107">
    <property type="entry name" value="PROTEIN_KINASE_ATP"/>
    <property type="match status" value="1"/>
</dbReference>
<dbReference type="InterPro" id="IPR000719">
    <property type="entry name" value="Prot_kinase_dom"/>
</dbReference>
<feature type="compositionally biased region" description="Acidic residues" evidence="10">
    <location>
        <begin position="500"/>
        <end position="511"/>
    </location>
</feature>
<dbReference type="FunFam" id="1.10.510.10:FF:000571">
    <property type="entry name" value="Maternal embryonic leucine zipper kinase"/>
    <property type="match status" value="1"/>
</dbReference>
<dbReference type="PANTHER" id="PTHR24350">
    <property type="entry name" value="SERINE/THREONINE-PROTEIN KINASE IAL-RELATED"/>
    <property type="match status" value="1"/>
</dbReference>
<evidence type="ECO:0000256" key="5">
    <source>
        <dbReference type="ARBA" id="ARBA00022840"/>
    </source>
</evidence>
<dbReference type="SUPFAM" id="SSF49879">
    <property type="entry name" value="SMAD/FHA domain"/>
    <property type="match status" value="1"/>
</dbReference>
<evidence type="ECO:0000259" key="12">
    <source>
        <dbReference type="PROSITE" id="PS50011"/>
    </source>
</evidence>
<dbReference type="CDD" id="cd05117">
    <property type="entry name" value="STKc_CAMK"/>
    <property type="match status" value="1"/>
</dbReference>
<feature type="binding site" evidence="7 9">
    <location>
        <position position="226"/>
    </location>
    <ligand>
        <name>ATP</name>
        <dbReference type="ChEBI" id="CHEBI:30616"/>
    </ligand>
</feature>
<feature type="region of interest" description="Disordered" evidence="10">
    <location>
        <begin position="485"/>
        <end position="567"/>
    </location>
</feature>
<evidence type="ECO:0000313" key="13">
    <source>
        <dbReference type="EMBL" id="KAL1522585.1"/>
    </source>
</evidence>
<evidence type="ECO:0000256" key="3">
    <source>
        <dbReference type="ARBA" id="ARBA00022741"/>
    </source>
</evidence>
<evidence type="ECO:0000256" key="2">
    <source>
        <dbReference type="ARBA" id="ARBA00022679"/>
    </source>
</evidence>
<dbReference type="Proteomes" id="UP001515480">
    <property type="component" value="Unassembled WGS sequence"/>
</dbReference>
<dbReference type="Pfam" id="PF00498">
    <property type="entry name" value="FHA"/>
    <property type="match status" value="1"/>
</dbReference>
<evidence type="ECO:0000259" key="11">
    <source>
        <dbReference type="PROSITE" id="PS50006"/>
    </source>
</evidence>
<feature type="binding site" evidence="7">
    <location>
        <position position="355"/>
    </location>
    <ligand>
        <name>ATP</name>
        <dbReference type="ChEBI" id="CHEBI:30616"/>
    </ligand>
</feature>
<dbReference type="SMART" id="SM00220">
    <property type="entry name" value="S_TKc"/>
    <property type="match status" value="1"/>
</dbReference>
<name>A0AB34JKL5_PRYPA</name>